<dbReference type="FunCoup" id="A0A2R6R8K3">
    <property type="interactions" value="305"/>
</dbReference>
<organism evidence="2 3">
    <name type="scientific">Actinidia chinensis var. chinensis</name>
    <name type="common">Chinese soft-hair kiwi</name>
    <dbReference type="NCBI Taxonomy" id="1590841"/>
    <lineage>
        <taxon>Eukaryota</taxon>
        <taxon>Viridiplantae</taxon>
        <taxon>Streptophyta</taxon>
        <taxon>Embryophyta</taxon>
        <taxon>Tracheophyta</taxon>
        <taxon>Spermatophyta</taxon>
        <taxon>Magnoliopsida</taxon>
        <taxon>eudicotyledons</taxon>
        <taxon>Gunneridae</taxon>
        <taxon>Pentapetalae</taxon>
        <taxon>asterids</taxon>
        <taxon>Ericales</taxon>
        <taxon>Actinidiaceae</taxon>
        <taxon>Actinidia</taxon>
    </lineage>
</organism>
<dbReference type="InParanoid" id="A0A2R6R8K3"/>
<keyword evidence="2" id="KW-0675">Receptor</keyword>
<comment type="caution">
    <text evidence="2">The sequence shown here is derived from an EMBL/GenBank/DDBJ whole genome shotgun (WGS) entry which is preliminary data.</text>
</comment>
<proteinExistence type="predicted"/>
<evidence type="ECO:0000256" key="1">
    <source>
        <dbReference type="SAM" id="MobiDB-lite"/>
    </source>
</evidence>
<dbReference type="AlphaFoldDB" id="A0A2R6R8K3"/>
<reference evidence="3" key="2">
    <citation type="journal article" date="2018" name="BMC Genomics">
        <title>A manually annotated Actinidia chinensis var. chinensis (kiwifruit) genome highlights the challenges associated with draft genomes and gene prediction in plants.</title>
        <authorList>
            <person name="Pilkington S.M."/>
            <person name="Crowhurst R."/>
            <person name="Hilario E."/>
            <person name="Nardozza S."/>
            <person name="Fraser L."/>
            <person name="Peng Y."/>
            <person name="Gunaseelan K."/>
            <person name="Simpson R."/>
            <person name="Tahir J."/>
            <person name="Deroles S.C."/>
            <person name="Templeton K."/>
            <person name="Luo Z."/>
            <person name="Davy M."/>
            <person name="Cheng C."/>
            <person name="McNeilage M."/>
            <person name="Scaglione D."/>
            <person name="Liu Y."/>
            <person name="Zhang Q."/>
            <person name="Datson P."/>
            <person name="De Silva N."/>
            <person name="Gardiner S.E."/>
            <person name="Bassett H."/>
            <person name="Chagne D."/>
            <person name="McCallum J."/>
            <person name="Dzierzon H."/>
            <person name="Deng C."/>
            <person name="Wang Y.Y."/>
            <person name="Barron L."/>
            <person name="Manako K."/>
            <person name="Bowen J."/>
            <person name="Foster T.M."/>
            <person name="Erridge Z.A."/>
            <person name="Tiffin H."/>
            <person name="Waite C.N."/>
            <person name="Davies K.M."/>
            <person name="Grierson E.P."/>
            <person name="Laing W.A."/>
            <person name="Kirk R."/>
            <person name="Chen X."/>
            <person name="Wood M."/>
            <person name="Montefiori M."/>
            <person name="Brummell D.A."/>
            <person name="Schwinn K.E."/>
            <person name="Catanach A."/>
            <person name="Fullerton C."/>
            <person name="Li D."/>
            <person name="Meiyalaghan S."/>
            <person name="Nieuwenhuizen N."/>
            <person name="Read N."/>
            <person name="Prakash R."/>
            <person name="Hunter D."/>
            <person name="Zhang H."/>
            <person name="McKenzie M."/>
            <person name="Knabel M."/>
            <person name="Harris A."/>
            <person name="Allan A.C."/>
            <person name="Gleave A."/>
            <person name="Chen A."/>
            <person name="Janssen B.J."/>
            <person name="Plunkett B."/>
            <person name="Ampomah-Dwamena C."/>
            <person name="Voogd C."/>
            <person name="Leif D."/>
            <person name="Lafferty D."/>
            <person name="Souleyre E.J.F."/>
            <person name="Varkonyi-Gasic E."/>
            <person name="Gambi F."/>
            <person name="Hanley J."/>
            <person name="Yao J.L."/>
            <person name="Cheung J."/>
            <person name="David K.M."/>
            <person name="Warren B."/>
            <person name="Marsh K."/>
            <person name="Snowden K.C."/>
            <person name="Lin-Wang K."/>
            <person name="Brian L."/>
            <person name="Martinez-Sanchez M."/>
            <person name="Wang M."/>
            <person name="Ileperuma N."/>
            <person name="Macnee N."/>
            <person name="Campin R."/>
            <person name="McAtee P."/>
            <person name="Drummond R.S.M."/>
            <person name="Espley R.V."/>
            <person name="Ireland H.S."/>
            <person name="Wu R."/>
            <person name="Atkinson R.G."/>
            <person name="Karunairetnam S."/>
            <person name="Bulley S."/>
            <person name="Chunkath S."/>
            <person name="Hanley Z."/>
            <person name="Storey R."/>
            <person name="Thrimawithana A.H."/>
            <person name="Thomson S."/>
            <person name="David C."/>
            <person name="Testolin R."/>
            <person name="Huang H."/>
            <person name="Hellens R.P."/>
            <person name="Schaffer R.J."/>
        </authorList>
    </citation>
    <scope>NUCLEOTIDE SEQUENCE [LARGE SCALE GENOMIC DNA]</scope>
    <source>
        <strain evidence="3">cv. Red5</strain>
    </source>
</reference>
<dbReference type="Gene3D" id="2.30.30.240">
    <property type="entry name" value="PRC-barrel domain"/>
    <property type="match status" value="1"/>
</dbReference>
<protein>
    <submittedName>
        <fullName evidence="2">Nuclear receptor corepressor 2 like</fullName>
    </submittedName>
</protein>
<evidence type="ECO:0000313" key="2">
    <source>
        <dbReference type="EMBL" id="PSS23883.1"/>
    </source>
</evidence>
<sequence>MSMPICDNIFSIRFSAVGGLNSRYPRVICIPTKSGSQLISACYKSDEPKTNTPKSTTSVNISRNSIPKLGFKDKEKDQFDFETEKTDKESRFGIGVDNGTKASSRSGVKFINRSEKKKAGRLESEDLVTTEEGSDGVGSKLEELERSNGGLVREGRQWMNRSNMLAKQVISVQSALSLGFVSQLWVDAVSVGDVVLIQDESVMENEVKMVGLETLVGYNVVTPSRRSIGKVRGYTFNINSGAIESLELDSLGISIIPSSLVSTYALLVEDVLAVLSDTVVVHEAAASRIQRLTKGFWDSQRLRNSIDELGQHFEHGRPSVEFDEGQSRRKSFHKRKSHQTPRETVDDWDLPMDYF</sequence>
<dbReference type="InterPro" id="IPR011033">
    <property type="entry name" value="PRC_barrel-like_sf"/>
</dbReference>
<dbReference type="Proteomes" id="UP000241394">
    <property type="component" value="Chromosome LG8"/>
</dbReference>
<feature type="compositionally biased region" description="Acidic residues" evidence="1">
    <location>
        <begin position="125"/>
        <end position="134"/>
    </location>
</feature>
<dbReference type="PANTHER" id="PTHR36740:SF1">
    <property type="entry name" value="PRC-BARREL DOMAIN-CONTAINING PROTEIN"/>
    <property type="match status" value="1"/>
</dbReference>
<dbReference type="Gramene" id="PSS23883">
    <property type="protein sequence ID" value="PSS23883"/>
    <property type="gene ID" value="CEY00_Acc08738"/>
</dbReference>
<reference evidence="2 3" key="1">
    <citation type="submission" date="2017-07" db="EMBL/GenBank/DDBJ databases">
        <title>An improved, manually edited Actinidia chinensis var. chinensis (kiwifruit) genome highlights the challenges associated with draft genomes and gene prediction in plants.</title>
        <authorList>
            <person name="Pilkington S."/>
            <person name="Crowhurst R."/>
            <person name="Hilario E."/>
            <person name="Nardozza S."/>
            <person name="Fraser L."/>
            <person name="Peng Y."/>
            <person name="Gunaseelan K."/>
            <person name="Simpson R."/>
            <person name="Tahir J."/>
            <person name="Deroles S."/>
            <person name="Templeton K."/>
            <person name="Luo Z."/>
            <person name="Davy M."/>
            <person name="Cheng C."/>
            <person name="Mcneilage M."/>
            <person name="Scaglione D."/>
            <person name="Liu Y."/>
            <person name="Zhang Q."/>
            <person name="Datson P."/>
            <person name="De Silva N."/>
            <person name="Gardiner S."/>
            <person name="Bassett H."/>
            <person name="Chagne D."/>
            <person name="Mccallum J."/>
            <person name="Dzierzon H."/>
            <person name="Deng C."/>
            <person name="Wang Y.-Y."/>
            <person name="Barron N."/>
            <person name="Manako K."/>
            <person name="Bowen J."/>
            <person name="Foster T."/>
            <person name="Erridge Z."/>
            <person name="Tiffin H."/>
            <person name="Waite C."/>
            <person name="Davies K."/>
            <person name="Grierson E."/>
            <person name="Laing W."/>
            <person name="Kirk R."/>
            <person name="Chen X."/>
            <person name="Wood M."/>
            <person name="Montefiori M."/>
            <person name="Brummell D."/>
            <person name="Schwinn K."/>
            <person name="Catanach A."/>
            <person name="Fullerton C."/>
            <person name="Li D."/>
            <person name="Meiyalaghan S."/>
            <person name="Nieuwenhuizen N."/>
            <person name="Read N."/>
            <person name="Prakash R."/>
            <person name="Hunter D."/>
            <person name="Zhang H."/>
            <person name="Mckenzie M."/>
            <person name="Knabel M."/>
            <person name="Harris A."/>
            <person name="Allan A."/>
            <person name="Chen A."/>
            <person name="Janssen B."/>
            <person name="Plunkett B."/>
            <person name="Dwamena C."/>
            <person name="Voogd C."/>
            <person name="Leif D."/>
            <person name="Lafferty D."/>
            <person name="Souleyre E."/>
            <person name="Varkonyi-Gasic E."/>
            <person name="Gambi F."/>
            <person name="Hanley J."/>
            <person name="Yao J.-L."/>
            <person name="Cheung J."/>
            <person name="David K."/>
            <person name="Warren B."/>
            <person name="Marsh K."/>
            <person name="Snowden K."/>
            <person name="Lin-Wang K."/>
            <person name="Brian L."/>
            <person name="Martinez-Sanchez M."/>
            <person name="Wang M."/>
            <person name="Ileperuma N."/>
            <person name="Macnee N."/>
            <person name="Campin R."/>
            <person name="Mcatee P."/>
            <person name="Drummond R."/>
            <person name="Espley R."/>
            <person name="Ireland H."/>
            <person name="Wu R."/>
            <person name="Atkinson R."/>
            <person name="Karunairetnam S."/>
            <person name="Bulley S."/>
            <person name="Chunkath S."/>
            <person name="Hanley Z."/>
            <person name="Storey R."/>
            <person name="Thrimawithana A."/>
            <person name="Thomson S."/>
            <person name="David C."/>
            <person name="Testolin R."/>
        </authorList>
    </citation>
    <scope>NUCLEOTIDE SEQUENCE [LARGE SCALE GENOMIC DNA]</scope>
    <source>
        <strain evidence="3">cv. Red5</strain>
        <tissue evidence="2">Young leaf</tissue>
    </source>
</reference>
<gene>
    <name evidence="2" type="ORF">CEY00_Acc08738</name>
</gene>
<accession>A0A2R6R8K3</accession>
<evidence type="ECO:0000313" key="3">
    <source>
        <dbReference type="Proteomes" id="UP000241394"/>
    </source>
</evidence>
<feature type="region of interest" description="Disordered" evidence="1">
    <location>
        <begin position="121"/>
        <end position="143"/>
    </location>
</feature>
<feature type="region of interest" description="Disordered" evidence="1">
    <location>
        <begin position="317"/>
        <end position="350"/>
    </location>
</feature>
<dbReference type="PANTHER" id="PTHR36740">
    <property type="entry name" value="PRC DOMAIN-CONTAINING PROTEIN"/>
    <property type="match status" value="1"/>
</dbReference>
<name>A0A2R6R8K3_ACTCC</name>
<keyword evidence="3" id="KW-1185">Reference proteome</keyword>
<dbReference type="EMBL" id="NKQK01000008">
    <property type="protein sequence ID" value="PSS23883.1"/>
    <property type="molecule type" value="Genomic_DNA"/>
</dbReference>
<feature type="compositionally biased region" description="Basic residues" evidence="1">
    <location>
        <begin position="328"/>
        <end position="339"/>
    </location>
</feature>
<dbReference type="OrthoDB" id="539916at2759"/>
<dbReference type="SUPFAM" id="SSF50346">
    <property type="entry name" value="PRC-barrel domain"/>
    <property type="match status" value="1"/>
</dbReference>